<reference evidence="2" key="1">
    <citation type="submission" date="2019-07" db="EMBL/GenBank/DDBJ databases">
        <title>Mesorhizobum intechiensis sp. nov. isolated from nodules of Lotus tenuis growing in lowlands of the Flooding Pampa, Argentina.</title>
        <authorList>
            <person name="Estrella M.J."/>
            <person name="Torres Tejerizo G.A."/>
            <person name="Cumpa Velazquez L.M."/>
            <person name="Fontana F."/>
            <person name="Hansen L."/>
            <person name="Pistorio M."/>
            <person name="Sannazzaro A.I."/>
        </authorList>
    </citation>
    <scope>NUCLEOTIDE SEQUENCE</scope>
    <source>
        <strain evidence="2">BD68</strain>
    </source>
</reference>
<proteinExistence type="predicted"/>
<dbReference type="OrthoDB" id="9889042at2"/>
<keyword evidence="3" id="KW-1185">Reference proteome</keyword>
<evidence type="ECO:0000256" key="1">
    <source>
        <dbReference type="SAM" id="MobiDB-lite"/>
    </source>
</evidence>
<organism evidence="2 3">
    <name type="scientific">Mesorhizobium intechi</name>
    <dbReference type="NCBI Taxonomy" id="537601"/>
    <lineage>
        <taxon>Bacteria</taxon>
        <taxon>Pseudomonadati</taxon>
        <taxon>Pseudomonadota</taxon>
        <taxon>Alphaproteobacteria</taxon>
        <taxon>Hyphomicrobiales</taxon>
        <taxon>Phyllobacteriaceae</taxon>
        <taxon>Mesorhizobium</taxon>
    </lineage>
</organism>
<name>A0A8T9AWR1_9HYPH</name>
<gene>
    <name evidence="2" type="ORF">C1D09_003350</name>
</gene>
<dbReference type="RefSeq" id="WP_143972983.1">
    <property type="nucleotide sequence ID" value="NZ_PNOT02000040.1"/>
</dbReference>
<dbReference type="Proteomes" id="UP000235507">
    <property type="component" value="Unassembled WGS sequence"/>
</dbReference>
<feature type="region of interest" description="Disordered" evidence="1">
    <location>
        <begin position="105"/>
        <end position="126"/>
    </location>
</feature>
<accession>A0A8T9AWR1</accession>
<protein>
    <submittedName>
        <fullName evidence="2">Uncharacterized protein</fullName>
    </submittedName>
</protein>
<evidence type="ECO:0000313" key="2">
    <source>
        <dbReference type="EMBL" id="TSE13524.1"/>
    </source>
</evidence>
<dbReference type="EMBL" id="PNOT02000040">
    <property type="protein sequence ID" value="TSE13524.1"/>
    <property type="molecule type" value="Genomic_DNA"/>
</dbReference>
<comment type="caution">
    <text evidence="2">The sequence shown here is derived from an EMBL/GenBank/DDBJ whole genome shotgun (WGS) entry which is preliminary data.</text>
</comment>
<sequence>MARAPQPHRRGMPDPRSVIEVTTLQPTRPSIPGALAPAIGATYQILRTNEFDPKDKIRQVSPLGLAPLHIGDNFAGTARKAAKLSISDAAAEVFDDVSNLIPTLPAKNSMKGHQPPITVEPSSGRVAEEDRNVQLRAFLYAASRETDNDFHLMIGRDPAAGGEAVYMTAEVSGLPTADSTSFAQLEAARDAFKSFFGAKLPGPSYDFYDPPIPIEISGSLFFDMSHASGQGPGPETLRQHIPTIWEIHPISSIIFEP</sequence>
<dbReference type="AlphaFoldDB" id="A0A8T9AWR1"/>
<evidence type="ECO:0000313" key="3">
    <source>
        <dbReference type="Proteomes" id="UP000235507"/>
    </source>
</evidence>